<evidence type="ECO:0000256" key="1">
    <source>
        <dbReference type="ARBA" id="ARBA00022679"/>
    </source>
</evidence>
<dbReference type="PROSITE" id="PS51186">
    <property type="entry name" value="GNAT"/>
    <property type="match status" value="1"/>
</dbReference>
<feature type="domain" description="N-acetyltransferase" evidence="3">
    <location>
        <begin position="1"/>
        <end position="154"/>
    </location>
</feature>
<evidence type="ECO:0000259" key="3">
    <source>
        <dbReference type="PROSITE" id="PS51186"/>
    </source>
</evidence>
<organism evidence="4 5">
    <name type="scientific">Pontivivens insulae</name>
    <dbReference type="NCBI Taxonomy" id="1639689"/>
    <lineage>
        <taxon>Bacteria</taxon>
        <taxon>Pseudomonadati</taxon>
        <taxon>Pseudomonadota</taxon>
        <taxon>Alphaproteobacteria</taxon>
        <taxon>Rhodobacterales</taxon>
        <taxon>Paracoccaceae</taxon>
        <taxon>Pontivivens</taxon>
    </lineage>
</organism>
<dbReference type="OrthoDB" id="9789603at2"/>
<proteinExistence type="predicted"/>
<dbReference type="AlphaFoldDB" id="A0A2R8AET3"/>
<dbReference type="RefSeq" id="WP_108783470.1">
    <property type="nucleotide sequence ID" value="NZ_OMKW01000004.1"/>
</dbReference>
<evidence type="ECO:0000313" key="4">
    <source>
        <dbReference type="EMBL" id="SPF30763.1"/>
    </source>
</evidence>
<evidence type="ECO:0000313" key="5">
    <source>
        <dbReference type="Proteomes" id="UP000244932"/>
    </source>
</evidence>
<name>A0A2R8AET3_9RHOB</name>
<dbReference type="InterPro" id="IPR016181">
    <property type="entry name" value="Acyl_CoA_acyltransferase"/>
</dbReference>
<gene>
    <name evidence="4" type="ORF">POI8812_03106</name>
</gene>
<keyword evidence="5" id="KW-1185">Reference proteome</keyword>
<dbReference type="InterPro" id="IPR000182">
    <property type="entry name" value="GNAT_dom"/>
</dbReference>
<dbReference type="PANTHER" id="PTHR43877">
    <property type="entry name" value="AMINOALKYLPHOSPHONATE N-ACETYLTRANSFERASE-RELATED-RELATED"/>
    <property type="match status" value="1"/>
</dbReference>
<dbReference type="InterPro" id="IPR050832">
    <property type="entry name" value="Bact_Acetyltransf"/>
</dbReference>
<dbReference type="GO" id="GO:0016747">
    <property type="term" value="F:acyltransferase activity, transferring groups other than amino-acyl groups"/>
    <property type="evidence" value="ECO:0007669"/>
    <property type="project" value="InterPro"/>
</dbReference>
<reference evidence="4 5" key="1">
    <citation type="submission" date="2018-03" db="EMBL/GenBank/DDBJ databases">
        <authorList>
            <person name="Keele B.F."/>
        </authorList>
    </citation>
    <scope>NUCLEOTIDE SEQUENCE [LARGE SCALE GENOMIC DNA]</scope>
    <source>
        <strain evidence="4 5">CeCT 8812</strain>
    </source>
</reference>
<dbReference type="Gene3D" id="3.40.630.30">
    <property type="match status" value="1"/>
</dbReference>
<dbReference type="CDD" id="cd04301">
    <property type="entry name" value="NAT_SF"/>
    <property type="match status" value="1"/>
</dbReference>
<accession>A0A2R8AET3</accession>
<dbReference type="SUPFAM" id="SSF55729">
    <property type="entry name" value="Acyl-CoA N-acyltransferases (Nat)"/>
    <property type="match status" value="1"/>
</dbReference>
<dbReference type="EMBL" id="OMKW01000004">
    <property type="protein sequence ID" value="SPF30763.1"/>
    <property type="molecule type" value="Genomic_DNA"/>
</dbReference>
<dbReference type="Pfam" id="PF00583">
    <property type="entry name" value="Acetyltransf_1"/>
    <property type="match status" value="1"/>
</dbReference>
<evidence type="ECO:0000256" key="2">
    <source>
        <dbReference type="ARBA" id="ARBA00023315"/>
    </source>
</evidence>
<keyword evidence="2" id="KW-0012">Acyltransferase</keyword>
<protein>
    <recommendedName>
        <fullName evidence="3">N-acetyltransferase domain-containing protein</fullName>
    </recommendedName>
</protein>
<keyword evidence="1" id="KW-0808">Transferase</keyword>
<sequence length="154" mass="17276">MTVRIEITGPSFAQDAAVLALLHTAFAPMDGRIDPPSSLHRTRVHDIALHRVEQVLLVARHADMVVGCAFLSRRADHAYLGKLAVHPRHQGQGIARRLIDWAIELADRPVLRLETRVELVDNQRAFKKLGFVEVARTSHPGYDRPTSVTLERLI</sequence>
<dbReference type="Proteomes" id="UP000244932">
    <property type="component" value="Unassembled WGS sequence"/>
</dbReference>
<dbReference type="PANTHER" id="PTHR43877:SF2">
    <property type="entry name" value="AMINOALKYLPHOSPHONATE N-ACETYLTRANSFERASE-RELATED"/>
    <property type="match status" value="1"/>
</dbReference>